<keyword evidence="2" id="KW-1185">Reference proteome</keyword>
<evidence type="ECO:0000313" key="2">
    <source>
        <dbReference type="Proteomes" id="UP000823388"/>
    </source>
</evidence>
<dbReference type="AlphaFoldDB" id="A0A8T0QJN7"/>
<protein>
    <submittedName>
        <fullName evidence="1">Uncharacterized protein</fullName>
    </submittedName>
</protein>
<evidence type="ECO:0000313" key="1">
    <source>
        <dbReference type="EMBL" id="KAG2570434.1"/>
    </source>
</evidence>
<organism evidence="1 2">
    <name type="scientific">Panicum virgatum</name>
    <name type="common">Blackwell switchgrass</name>
    <dbReference type="NCBI Taxonomy" id="38727"/>
    <lineage>
        <taxon>Eukaryota</taxon>
        <taxon>Viridiplantae</taxon>
        <taxon>Streptophyta</taxon>
        <taxon>Embryophyta</taxon>
        <taxon>Tracheophyta</taxon>
        <taxon>Spermatophyta</taxon>
        <taxon>Magnoliopsida</taxon>
        <taxon>Liliopsida</taxon>
        <taxon>Poales</taxon>
        <taxon>Poaceae</taxon>
        <taxon>PACMAD clade</taxon>
        <taxon>Panicoideae</taxon>
        <taxon>Panicodae</taxon>
        <taxon>Paniceae</taxon>
        <taxon>Panicinae</taxon>
        <taxon>Panicum</taxon>
        <taxon>Panicum sect. Hiantes</taxon>
    </lineage>
</organism>
<gene>
    <name evidence="1" type="ORF">PVAP13_7KG021254</name>
</gene>
<comment type="caution">
    <text evidence="1">The sequence shown here is derived from an EMBL/GenBank/DDBJ whole genome shotgun (WGS) entry which is preliminary data.</text>
</comment>
<sequence length="187" mass="20215">MPRLFSSTLRPLPLLSPPLLSTLTTSEIFVLGIGGPNFHVPSSVLIPYPLSQFRVLLLEFWGGSWIPFVLPFFLSAGAGGPFGIRSRAPCGARGAQAIGEAGTRPVKRRQPGRAAGACGGSALWRSAQASGSRAAALGNVARDPRPGGQVSRRWHSRLCISELRSARLARVGSSRRRLWLRLLLRRR</sequence>
<dbReference type="EMBL" id="CM029049">
    <property type="protein sequence ID" value="KAG2570434.1"/>
    <property type="molecule type" value="Genomic_DNA"/>
</dbReference>
<accession>A0A8T0QJN7</accession>
<name>A0A8T0QJN7_PANVG</name>
<dbReference type="Proteomes" id="UP000823388">
    <property type="component" value="Chromosome 7K"/>
</dbReference>
<proteinExistence type="predicted"/>
<reference evidence="1" key="1">
    <citation type="submission" date="2020-05" db="EMBL/GenBank/DDBJ databases">
        <title>WGS assembly of Panicum virgatum.</title>
        <authorList>
            <person name="Lovell J.T."/>
            <person name="Jenkins J."/>
            <person name="Shu S."/>
            <person name="Juenger T.E."/>
            <person name="Schmutz J."/>
        </authorList>
    </citation>
    <scope>NUCLEOTIDE SEQUENCE</scope>
    <source>
        <strain evidence="1">AP13</strain>
    </source>
</reference>